<reference evidence="1" key="1">
    <citation type="journal article" date="2013" name="BMC Genomics">
        <title>Unscrambling butterfly oogenesis.</title>
        <authorList>
            <person name="Carter J.M."/>
            <person name="Baker S.C."/>
            <person name="Pink R."/>
            <person name="Carter D.R."/>
            <person name="Collins A."/>
            <person name="Tomlin J."/>
            <person name="Gibbs M."/>
            <person name="Breuker C.J."/>
        </authorList>
    </citation>
    <scope>NUCLEOTIDE SEQUENCE</scope>
    <source>
        <tissue evidence="1">Ovary</tissue>
    </source>
</reference>
<sequence length="72" mass="8075">MHVLRSVALSSSWPSEWSVSYSINKPINLNITNVLYEAVKLHRGTGYGRDTEPKLMRFVSQPEACVLSPLSL</sequence>
<reference evidence="1" key="2">
    <citation type="submission" date="2013-05" db="EMBL/GenBank/DDBJ databases">
        <authorList>
            <person name="Carter J.-M."/>
            <person name="Baker S.C."/>
            <person name="Pink R."/>
            <person name="Carter D.R.F."/>
            <person name="Collins A."/>
            <person name="Tomlin J."/>
            <person name="Gibbs M."/>
            <person name="Breuker C.J."/>
        </authorList>
    </citation>
    <scope>NUCLEOTIDE SEQUENCE</scope>
    <source>
        <tissue evidence="1">Ovary</tissue>
    </source>
</reference>
<organism evidence="1">
    <name type="scientific">Pararge aegeria</name>
    <name type="common">speckled wood butterfly</name>
    <dbReference type="NCBI Taxonomy" id="116150"/>
    <lineage>
        <taxon>Eukaryota</taxon>
        <taxon>Metazoa</taxon>
        <taxon>Ecdysozoa</taxon>
        <taxon>Arthropoda</taxon>
        <taxon>Hexapoda</taxon>
        <taxon>Insecta</taxon>
        <taxon>Pterygota</taxon>
        <taxon>Neoptera</taxon>
        <taxon>Endopterygota</taxon>
        <taxon>Lepidoptera</taxon>
        <taxon>Glossata</taxon>
        <taxon>Ditrysia</taxon>
        <taxon>Papilionoidea</taxon>
        <taxon>Nymphalidae</taxon>
        <taxon>Satyrinae</taxon>
        <taxon>Satyrini</taxon>
        <taxon>Parargina</taxon>
        <taxon>Pararge</taxon>
    </lineage>
</organism>
<protein>
    <submittedName>
        <fullName evidence="1">Uncharacterized protein</fullName>
    </submittedName>
</protein>
<dbReference type="EMBL" id="GAIX01012827">
    <property type="protein sequence ID" value="JAA79733.1"/>
    <property type="molecule type" value="Transcribed_RNA"/>
</dbReference>
<dbReference type="AlphaFoldDB" id="S4NVT2"/>
<accession>S4NVT2</accession>
<evidence type="ECO:0000313" key="1">
    <source>
        <dbReference type="EMBL" id="JAA79733.1"/>
    </source>
</evidence>
<proteinExistence type="predicted"/>
<name>S4NVT2_9NEOP</name>